<organism evidence="13">
    <name type="scientific">hydrothermal vent metagenome</name>
    <dbReference type="NCBI Taxonomy" id="652676"/>
    <lineage>
        <taxon>unclassified sequences</taxon>
        <taxon>metagenomes</taxon>
        <taxon>ecological metagenomes</taxon>
    </lineage>
</organism>
<dbReference type="CDD" id="cd01335">
    <property type="entry name" value="Radical_SAM"/>
    <property type="match status" value="1"/>
</dbReference>
<dbReference type="SFLD" id="SFLDF00271">
    <property type="entry name" value="lipoyl_synthase"/>
    <property type="match status" value="1"/>
</dbReference>
<keyword evidence="5" id="KW-0963">Cytoplasm</keyword>
<dbReference type="InterPro" id="IPR003698">
    <property type="entry name" value="Lipoyl_synth"/>
</dbReference>
<dbReference type="Gene3D" id="3.20.20.70">
    <property type="entry name" value="Aldolase class I"/>
    <property type="match status" value="1"/>
</dbReference>
<evidence type="ECO:0000256" key="1">
    <source>
        <dbReference type="ARBA" id="ARBA00001966"/>
    </source>
</evidence>
<comment type="subcellular location">
    <subcellularLocation>
        <location evidence="2">Mitochondrion</location>
    </subcellularLocation>
</comment>
<keyword evidence="4" id="KW-0004">4Fe-4S</keyword>
<dbReference type="Pfam" id="PF04055">
    <property type="entry name" value="Radical_SAM"/>
    <property type="match status" value="1"/>
</dbReference>
<gene>
    <name evidence="13" type="ORF">MNBD_NITROSPIRAE01-1813</name>
</gene>
<evidence type="ECO:0000256" key="7">
    <source>
        <dbReference type="ARBA" id="ARBA00022691"/>
    </source>
</evidence>
<evidence type="ECO:0000256" key="2">
    <source>
        <dbReference type="ARBA" id="ARBA00004173"/>
    </source>
</evidence>
<sequence length="314" mass="34771">MNGEKISKRNFKTPEKRRTMRLPPWFKVKAQTGEDYLKIRHLVKNLDLNTVCEEARCPNIWECWNVGTATFMILGEICTRSCGFCNVGFGQPKALDPKEPGHVAEAVSRLNLKHVVITSVNRDELKNGGAEHFAETIRKIRQMTDCSVEVLIPDFQGKKLALQAVFSEGPDVLAHNIETVPRLHALVRPQAAYTRSLEVLKCAKACGLKTKTGLMLGLGESIEEVEAVMQDLVEIGCDILTLGQYLQPTAKHLPIARFATPEEFLALKTRGEKMGLIHVESGPLVRSSYHAASQVKGLNPGKNQNPLVVLNQGV</sequence>
<keyword evidence="8" id="KW-0479">Metal-binding</keyword>
<evidence type="ECO:0000256" key="3">
    <source>
        <dbReference type="ARBA" id="ARBA00012237"/>
    </source>
</evidence>
<evidence type="ECO:0000256" key="9">
    <source>
        <dbReference type="ARBA" id="ARBA00023004"/>
    </source>
</evidence>
<dbReference type="GO" id="GO:0005739">
    <property type="term" value="C:mitochondrion"/>
    <property type="evidence" value="ECO:0007669"/>
    <property type="project" value="UniProtKB-SubCell"/>
</dbReference>
<keyword evidence="9" id="KW-0408">Iron</keyword>
<dbReference type="SUPFAM" id="SSF102114">
    <property type="entry name" value="Radical SAM enzymes"/>
    <property type="match status" value="1"/>
</dbReference>
<dbReference type="SFLD" id="SFLDG01058">
    <property type="entry name" value="lipoyl_synthase_like"/>
    <property type="match status" value="1"/>
</dbReference>
<dbReference type="SMART" id="SM00729">
    <property type="entry name" value="Elp3"/>
    <property type="match status" value="1"/>
</dbReference>
<dbReference type="InterPro" id="IPR031691">
    <property type="entry name" value="LIAS_N"/>
</dbReference>
<dbReference type="SFLD" id="SFLDS00029">
    <property type="entry name" value="Radical_SAM"/>
    <property type="match status" value="1"/>
</dbReference>
<protein>
    <recommendedName>
        <fullName evidence="3">lipoyl synthase</fullName>
        <ecNumber evidence="3">2.8.1.8</ecNumber>
    </recommendedName>
</protein>
<reference evidence="13" key="1">
    <citation type="submission" date="2018-06" db="EMBL/GenBank/DDBJ databases">
        <authorList>
            <person name="Zhirakovskaya E."/>
        </authorList>
    </citation>
    <scope>NUCLEOTIDE SEQUENCE</scope>
</reference>
<dbReference type="Pfam" id="PF16881">
    <property type="entry name" value="LIAS_N"/>
    <property type="match status" value="1"/>
</dbReference>
<dbReference type="NCBIfam" id="NF004019">
    <property type="entry name" value="PRK05481.1"/>
    <property type="match status" value="1"/>
</dbReference>
<evidence type="ECO:0000256" key="4">
    <source>
        <dbReference type="ARBA" id="ARBA00022485"/>
    </source>
</evidence>
<dbReference type="EC" id="2.8.1.8" evidence="3"/>
<dbReference type="FunFam" id="3.20.20.70:FF:000040">
    <property type="entry name" value="Lipoyl synthase"/>
    <property type="match status" value="1"/>
</dbReference>
<dbReference type="InterPro" id="IPR007197">
    <property type="entry name" value="rSAM"/>
</dbReference>
<dbReference type="PROSITE" id="PS51918">
    <property type="entry name" value="RADICAL_SAM"/>
    <property type="match status" value="1"/>
</dbReference>
<evidence type="ECO:0000256" key="5">
    <source>
        <dbReference type="ARBA" id="ARBA00022490"/>
    </source>
</evidence>
<keyword evidence="7" id="KW-0949">S-adenosyl-L-methionine</keyword>
<evidence type="ECO:0000256" key="8">
    <source>
        <dbReference type="ARBA" id="ARBA00022723"/>
    </source>
</evidence>
<dbReference type="PANTHER" id="PTHR10949">
    <property type="entry name" value="LIPOYL SYNTHASE"/>
    <property type="match status" value="1"/>
</dbReference>
<dbReference type="GO" id="GO:0051539">
    <property type="term" value="F:4 iron, 4 sulfur cluster binding"/>
    <property type="evidence" value="ECO:0007669"/>
    <property type="project" value="UniProtKB-KW"/>
</dbReference>
<dbReference type="GO" id="GO:0046872">
    <property type="term" value="F:metal ion binding"/>
    <property type="evidence" value="ECO:0007669"/>
    <property type="project" value="UniProtKB-KW"/>
</dbReference>
<dbReference type="AlphaFoldDB" id="A0A3B1D3T5"/>
<dbReference type="GO" id="GO:0016992">
    <property type="term" value="F:lipoate synthase activity"/>
    <property type="evidence" value="ECO:0007669"/>
    <property type="project" value="UniProtKB-EC"/>
</dbReference>
<dbReference type="PANTHER" id="PTHR10949:SF0">
    <property type="entry name" value="LIPOYL SYNTHASE, MITOCHONDRIAL"/>
    <property type="match status" value="1"/>
</dbReference>
<evidence type="ECO:0000313" key="13">
    <source>
        <dbReference type="EMBL" id="VAX30824.1"/>
    </source>
</evidence>
<keyword evidence="6 13" id="KW-0808">Transferase</keyword>
<dbReference type="NCBIfam" id="NF009544">
    <property type="entry name" value="PRK12928.1"/>
    <property type="match status" value="1"/>
</dbReference>
<comment type="cofactor">
    <cofactor evidence="1">
        <name>[4Fe-4S] cluster</name>
        <dbReference type="ChEBI" id="CHEBI:49883"/>
    </cofactor>
</comment>
<dbReference type="InterPro" id="IPR013785">
    <property type="entry name" value="Aldolase_TIM"/>
</dbReference>
<feature type="domain" description="Radical SAM core" evidence="12">
    <location>
        <begin position="64"/>
        <end position="277"/>
    </location>
</feature>
<accession>A0A3B1D3T5</accession>
<keyword evidence="10" id="KW-0411">Iron-sulfur</keyword>
<dbReference type="EMBL" id="UOGF01000065">
    <property type="protein sequence ID" value="VAX30824.1"/>
    <property type="molecule type" value="Genomic_DNA"/>
</dbReference>
<evidence type="ECO:0000259" key="12">
    <source>
        <dbReference type="PROSITE" id="PS51918"/>
    </source>
</evidence>
<evidence type="ECO:0000256" key="11">
    <source>
        <dbReference type="ARBA" id="ARBA00047326"/>
    </source>
</evidence>
<evidence type="ECO:0000256" key="10">
    <source>
        <dbReference type="ARBA" id="ARBA00023014"/>
    </source>
</evidence>
<dbReference type="NCBIfam" id="TIGR00510">
    <property type="entry name" value="lipA"/>
    <property type="match status" value="1"/>
</dbReference>
<name>A0A3B1D3T5_9ZZZZ</name>
<dbReference type="PIRSF" id="PIRSF005963">
    <property type="entry name" value="Lipoyl_synth"/>
    <property type="match status" value="1"/>
</dbReference>
<comment type="catalytic activity">
    <reaction evidence="11">
        <text>[[Fe-S] cluster scaffold protein carrying a second [4Fe-4S](2+) cluster] + N(6)-octanoyl-L-lysyl-[protein] + 2 oxidized [2Fe-2S]-[ferredoxin] + 2 S-adenosyl-L-methionine + 4 H(+) = [[Fe-S] cluster scaffold protein] + N(6)-[(R)-dihydrolipoyl]-L-lysyl-[protein] + 4 Fe(3+) + 2 hydrogen sulfide + 2 5'-deoxyadenosine + 2 L-methionine + 2 reduced [2Fe-2S]-[ferredoxin]</text>
        <dbReference type="Rhea" id="RHEA:16585"/>
        <dbReference type="Rhea" id="RHEA-COMP:9928"/>
        <dbReference type="Rhea" id="RHEA-COMP:10000"/>
        <dbReference type="Rhea" id="RHEA-COMP:10001"/>
        <dbReference type="Rhea" id="RHEA-COMP:10475"/>
        <dbReference type="Rhea" id="RHEA-COMP:14568"/>
        <dbReference type="Rhea" id="RHEA-COMP:14569"/>
        <dbReference type="ChEBI" id="CHEBI:15378"/>
        <dbReference type="ChEBI" id="CHEBI:17319"/>
        <dbReference type="ChEBI" id="CHEBI:29034"/>
        <dbReference type="ChEBI" id="CHEBI:29919"/>
        <dbReference type="ChEBI" id="CHEBI:33722"/>
        <dbReference type="ChEBI" id="CHEBI:33737"/>
        <dbReference type="ChEBI" id="CHEBI:33738"/>
        <dbReference type="ChEBI" id="CHEBI:57844"/>
        <dbReference type="ChEBI" id="CHEBI:59789"/>
        <dbReference type="ChEBI" id="CHEBI:78809"/>
        <dbReference type="ChEBI" id="CHEBI:83100"/>
        <dbReference type="EC" id="2.8.1.8"/>
    </reaction>
</comment>
<dbReference type="InterPro" id="IPR006638">
    <property type="entry name" value="Elp3/MiaA/NifB-like_rSAM"/>
</dbReference>
<evidence type="ECO:0000256" key="6">
    <source>
        <dbReference type="ARBA" id="ARBA00022679"/>
    </source>
</evidence>
<dbReference type="InterPro" id="IPR058240">
    <property type="entry name" value="rSAM_sf"/>
</dbReference>
<dbReference type="HAMAP" id="MF_00206">
    <property type="entry name" value="Lipoyl_synth"/>
    <property type="match status" value="1"/>
</dbReference>
<proteinExistence type="inferred from homology"/>